<keyword evidence="1" id="KW-1133">Transmembrane helix</keyword>
<dbReference type="RefSeq" id="WP_023467574.1">
    <property type="nucleotide sequence ID" value="NZ_FMYN01000002.1"/>
</dbReference>
<evidence type="ECO:0000313" key="2">
    <source>
        <dbReference type="EMBL" id="KSU49220.1"/>
    </source>
</evidence>
<feature type="transmembrane region" description="Helical" evidence="1">
    <location>
        <begin position="102"/>
        <end position="128"/>
    </location>
</feature>
<proteinExistence type="predicted"/>
<keyword evidence="1" id="KW-0812">Transmembrane</keyword>
<accession>A0A0V8GG42</accession>
<protein>
    <submittedName>
        <fullName evidence="3">Membrane protein</fullName>
    </submittedName>
</protein>
<organism evidence="2 4">
    <name type="scientific">Exiguobacterium indicum</name>
    <dbReference type="NCBI Taxonomy" id="296995"/>
    <lineage>
        <taxon>Bacteria</taxon>
        <taxon>Bacillati</taxon>
        <taxon>Bacillota</taxon>
        <taxon>Bacilli</taxon>
        <taxon>Bacillales</taxon>
        <taxon>Bacillales Family XII. Incertae Sedis</taxon>
        <taxon>Exiguobacterium</taxon>
    </lineage>
</organism>
<gene>
    <name evidence="2" type="ORF">AS033_07560</name>
    <name evidence="3" type="ORF">RSA11_08415</name>
</gene>
<feature type="transmembrane region" description="Helical" evidence="1">
    <location>
        <begin position="231"/>
        <end position="252"/>
    </location>
</feature>
<dbReference type="EMBL" id="LDQV01000020">
    <property type="protein sequence ID" value="KTR26838.1"/>
    <property type="molecule type" value="Genomic_DNA"/>
</dbReference>
<dbReference type="Proteomes" id="UP000072605">
    <property type="component" value="Unassembled WGS sequence"/>
</dbReference>
<dbReference type="Proteomes" id="UP000053797">
    <property type="component" value="Unassembled WGS sequence"/>
</dbReference>
<feature type="transmembrane region" description="Helical" evidence="1">
    <location>
        <begin position="206"/>
        <end position="225"/>
    </location>
</feature>
<dbReference type="Pfam" id="PF07136">
    <property type="entry name" value="DUF1385"/>
    <property type="match status" value="1"/>
</dbReference>
<name>A0A0V8GG42_9BACL</name>
<evidence type="ECO:0000256" key="1">
    <source>
        <dbReference type="SAM" id="Phobius"/>
    </source>
</evidence>
<dbReference type="AlphaFoldDB" id="A0A0V8GG42"/>
<comment type="caution">
    <text evidence="2">The sequence shown here is derived from an EMBL/GenBank/DDBJ whole genome shotgun (WGS) entry which is preliminary data.</text>
</comment>
<evidence type="ECO:0000313" key="4">
    <source>
        <dbReference type="Proteomes" id="UP000053797"/>
    </source>
</evidence>
<reference evidence="3 5" key="2">
    <citation type="journal article" date="2016" name="Front. Microbiol.">
        <title>Genomic Resource of Rice Seed Associated Bacteria.</title>
        <authorList>
            <person name="Midha S."/>
            <person name="Bansal K."/>
            <person name="Sharma S."/>
            <person name="Kumar N."/>
            <person name="Patil P.P."/>
            <person name="Chaudhry V."/>
            <person name="Patil P.B."/>
        </authorList>
    </citation>
    <scope>NUCLEOTIDE SEQUENCE [LARGE SCALE GENOMIC DNA]</scope>
    <source>
        <strain evidence="3 5">RSA11</strain>
    </source>
</reference>
<dbReference type="OrthoDB" id="9784805at2"/>
<feature type="transmembrane region" description="Helical" evidence="1">
    <location>
        <begin position="148"/>
        <end position="168"/>
    </location>
</feature>
<evidence type="ECO:0000313" key="3">
    <source>
        <dbReference type="EMBL" id="KTR26838.1"/>
    </source>
</evidence>
<dbReference type="EMBL" id="LNQL01000002">
    <property type="protein sequence ID" value="KSU49220.1"/>
    <property type="molecule type" value="Genomic_DNA"/>
</dbReference>
<evidence type="ECO:0000313" key="5">
    <source>
        <dbReference type="Proteomes" id="UP000072605"/>
    </source>
</evidence>
<sequence>MKTTNPPVGGQAIVEGVMFQNATHAVSAIRRNDESIETFAQQKPVRPRIAKGKKIPLLRGLFALMESSANGASHMNFASDRYGVKPGEEEPEETTASPLTKWLGVAVVGVLSFFFGKLLFTLLPAFLASLFDVFPALSGHVIQNVIEATIKLTLLFSYLYVISLTPLVKRLFQYHGAEHKVINCVESGRPLTVENVRVSSRLHYRCGSSFLIFTVIVGFFVYLIVPTDPLWLRLVCRIALLPVVIGLSFEVLQLTNKAQHIKGLRVIALPGLWLQYLTTKEPDDAQIEVAIYAFEALEKQEHNLHENALG</sequence>
<dbReference type="PANTHER" id="PTHR42867">
    <property type="entry name" value="MEMBRANE PROTEIN-RELATED"/>
    <property type="match status" value="1"/>
</dbReference>
<dbReference type="InterPro" id="IPR010787">
    <property type="entry name" value="DUF1385"/>
</dbReference>
<dbReference type="GeneID" id="90836071"/>
<keyword evidence="1" id="KW-0472">Membrane</keyword>
<reference evidence="2 4" key="1">
    <citation type="journal article" date="2015" name="Int. J. Syst. Evol. Microbiol.">
        <title>Exiguobacterium enclense sp. nov., isolated from sediment.</title>
        <authorList>
            <person name="Dastager S.G."/>
            <person name="Mawlankar R."/>
            <person name="Sonalkar V.V."/>
            <person name="Thorat M.N."/>
            <person name="Mual P."/>
            <person name="Verma A."/>
            <person name="Krishnamurthi S."/>
            <person name="Tang S.K."/>
            <person name="Li W.J."/>
        </authorList>
    </citation>
    <scope>NUCLEOTIDE SEQUENCE [LARGE SCALE GENOMIC DNA]</scope>
    <source>
        <strain evidence="2 4">NIO-1109</strain>
    </source>
</reference>
<dbReference type="PANTHER" id="PTHR42867:SF1">
    <property type="entry name" value="MEMBRANE PROTEIN-RELATED"/>
    <property type="match status" value="1"/>
</dbReference>